<evidence type="ECO:0000313" key="22">
    <source>
        <dbReference type="EMBL" id="EAZ62749.2"/>
    </source>
</evidence>
<dbReference type="GO" id="GO:0140002">
    <property type="term" value="F:histone H3K4me3 reader activity"/>
    <property type="evidence" value="ECO:0007669"/>
    <property type="project" value="EnsemblFungi"/>
</dbReference>
<keyword evidence="15" id="KW-0804">Transcription</keyword>
<dbReference type="Gene3D" id="2.60.120.650">
    <property type="entry name" value="Cupin"/>
    <property type="match status" value="1"/>
</dbReference>
<dbReference type="EC" id="1.14.11.27" evidence="5"/>
<dbReference type="OrthoDB" id="5876800at2759"/>
<dbReference type="PANTHER" id="PTHR23123">
    <property type="entry name" value="PHD/F-BOX CONTAINING PROTEIN"/>
    <property type="match status" value="1"/>
</dbReference>
<evidence type="ECO:0000256" key="3">
    <source>
        <dbReference type="ARBA" id="ARBA00004123"/>
    </source>
</evidence>
<dbReference type="GO" id="GO:0008270">
    <property type="term" value="F:zinc ion binding"/>
    <property type="evidence" value="ECO:0007669"/>
    <property type="project" value="UniProtKB-KW"/>
</dbReference>
<accession>A3GH35</accession>
<evidence type="ECO:0000256" key="5">
    <source>
        <dbReference type="ARBA" id="ARBA00013246"/>
    </source>
</evidence>
<evidence type="ECO:0000256" key="9">
    <source>
        <dbReference type="ARBA" id="ARBA00022833"/>
    </source>
</evidence>
<dbReference type="InterPro" id="IPR041667">
    <property type="entry name" value="Cupin_8"/>
</dbReference>
<evidence type="ECO:0000256" key="13">
    <source>
        <dbReference type="ARBA" id="ARBA00023004"/>
    </source>
</evidence>
<dbReference type="GeneID" id="4851584"/>
<dbReference type="FunCoup" id="A3GH35">
    <property type="interactions" value="13"/>
</dbReference>
<dbReference type="InterPro" id="IPR041070">
    <property type="entry name" value="JHD"/>
</dbReference>
<keyword evidence="11" id="KW-0223">Dioxygenase</keyword>
<evidence type="ECO:0000256" key="12">
    <source>
        <dbReference type="ARBA" id="ARBA00023002"/>
    </source>
</evidence>
<evidence type="ECO:0000256" key="17">
    <source>
        <dbReference type="ARBA" id="ARBA00031083"/>
    </source>
</evidence>
<dbReference type="OMA" id="SVYYTVC"/>
<evidence type="ECO:0000256" key="11">
    <source>
        <dbReference type="ARBA" id="ARBA00022964"/>
    </source>
</evidence>
<dbReference type="AlphaFoldDB" id="A3GH35"/>
<comment type="cofactor">
    <cofactor evidence="1">
        <name>Fe(2+)</name>
        <dbReference type="ChEBI" id="CHEBI:29033"/>
    </cofactor>
</comment>
<evidence type="ECO:0000256" key="18">
    <source>
        <dbReference type="ARBA" id="ARBA00047915"/>
    </source>
</evidence>
<keyword evidence="9" id="KW-0862">Zinc</keyword>
<evidence type="ECO:0000256" key="1">
    <source>
        <dbReference type="ARBA" id="ARBA00001954"/>
    </source>
</evidence>
<dbReference type="Pfam" id="PF17811">
    <property type="entry name" value="JHD"/>
    <property type="match status" value="1"/>
</dbReference>
<proteinExistence type="inferred from homology"/>
<keyword evidence="16" id="KW-0539">Nucleus</keyword>
<comment type="caution">
    <text evidence="22">The sequence shown here is derived from an EMBL/GenBank/DDBJ whole genome shotgun (WGS) entry which is preliminary data.</text>
</comment>
<evidence type="ECO:0000256" key="6">
    <source>
        <dbReference type="ARBA" id="ARBA00015153"/>
    </source>
</evidence>
<dbReference type="SUPFAM" id="SSF51197">
    <property type="entry name" value="Clavaminate synthase-like"/>
    <property type="match status" value="1"/>
</dbReference>
<sequence>MKKSKDSCPLCTSSPLEDSKNVSDISWLQCDLCKQWFHASCLKLPAIEINSLHSYHCTQCAKKHGPSVHRRKSKRTKLKIDYVALNDGDVFAVDKTSHPHVPSFHDFPVDANSCTDPKSGANPYIYISDVLTKQYALETQLSKPILVPDANLDVVGMKLPVPKEQLTLDYITEKVGEDEPVEVMDVLSQQGVHPGWNMGQWRDYFHTDEMSRDRIRNVISLEISSVDDLGRTFSRPQLVRDMDLVDKVWNKNDSQERSKVTKYCLMSVKNSFTDFHIDFGGTSVYYTVCKGSKTFLMFPPTSDNLELYTAWCLESNQNFIWYATYSRAIRGKRTTPQNGFKVTLAPGDLFIIPSGWIHAVFTPEDSIVIGGNFLTLHDMSTQLKINNVEKVTKVPSKFRFPMFNKVVWLTSWYYLNHKSEFAADLYNHKLEFTLLKDLADHLKGHLELSKSNQTARRSIPVDVIGKDVVGHIVKLENWMNDYR</sequence>
<evidence type="ECO:0000259" key="20">
    <source>
        <dbReference type="PROSITE" id="PS50016"/>
    </source>
</evidence>
<dbReference type="Pfam" id="PF13621">
    <property type="entry name" value="Cupin_8"/>
    <property type="match status" value="1"/>
</dbReference>
<keyword evidence="10" id="KW-0156">Chromatin regulator</keyword>
<dbReference type="HOGENOM" id="CLU_003540_6_2_1"/>
<evidence type="ECO:0000256" key="15">
    <source>
        <dbReference type="ARBA" id="ARBA00023163"/>
    </source>
</evidence>
<dbReference type="InParanoid" id="A3GH35"/>
<evidence type="ECO:0000256" key="16">
    <source>
        <dbReference type="ARBA" id="ARBA00023242"/>
    </source>
</evidence>
<feature type="domain" description="PHD-type" evidence="20">
    <location>
        <begin position="5"/>
        <end position="63"/>
    </location>
</feature>
<dbReference type="RefSeq" id="XP_001386772.2">
    <property type="nucleotide sequence ID" value="XM_001386735.1"/>
</dbReference>
<dbReference type="KEGG" id="pic:PICST_53771"/>
<evidence type="ECO:0000256" key="14">
    <source>
        <dbReference type="ARBA" id="ARBA00023015"/>
    </source>
</evidence>
<keyword evidence="23" id="KW-1185">Reference proteome</keyword>
<evidence type="ECO:0000256" key="2">
    <source>
        <dbReference type="ARBA" id="ARBA00003909"/>
    </source>
</evidence>
<evidence type="ECO:0000256" key="4">
    <source>
        <dbReference type="ARBA" id="ARBA00008037"/>
    </source>
</evidence>
<dbReference type="SMART" id="SM00558">
    <property type="entry name" value="JmjC"/>
    <property type="match status" value="1"/>
</dbReference>
<dbReference type="eggNOG" id="KOG1633">
    <property type="taxonomic scope" value="Eukaryota"/>
</dbReference>
<dbReference type="PROSITE" id="PS01359">
    <property type="entry name" value="ZF_PHD_1"/>
    <property type="match status" value="1"/>
</dbReference>
<dbReference type="STRING" id="322104.A3GH35"/>
<dbReference type="InterPro" id="IPR001965">
    <property type="entry name" value="Znf_PHD"/>
</dbReference>
<dbReference type="GO" id="GO:0005634">
    <property type="term" value="C:nucleus"/>
    <property type="evidence" value="ECO:0007669"/>
    <property type="project" value="UniProtKB-SubCell"/>
</dbReference>
<dbReference type="PROSITE" id="PS50016">
    <property type="entry name" value="ZF_PHD_2"/>
    <property type="match status" value="1"/>
</dbReference>
<protein>
    <recommendedName>
        <fullName evidence="6">JmjC domain-containing histone demethylation protein 1</fullName>
        <ecNumber evidence="5">1.14.11.27</ecNumber>
    </recommendedName>
    <alternativeName>
        <fullName evidence="17">[Histone-H3]-lysine-36 demethylase 1</fullName>
    </alternativeName>
</protein>
<feature type="domain" description="JmjC" evidence="21">
    <location>
        <begin position="224"/>
        <end position="390"/>
    </location>
</feature>
<dbReference type="InterPro" id="IPR019786">
    <property type="entry name" value="Zinc_finger_PHD-type_CS"/>
</dbReference>
<dbReference type="EMBL" id="AAVQ01000002">
    <property type="protein sequence ID" value="EAZ62749.2"/>
    <property type="molecule type" value="Genomic_DNA"/>
</dbReference>
<evidence type="ECO:0000256" key="7">
    <source>
        <dbReference type="ARBA" id="ARBA00022723"/>
    </source>
</evidence>
<keyword evidence="13" id="KW-0408">Iron</keyword>
<dbReference type="InterPro" id="IPR019787">
    <property type="entry name" value="Znf_PHD-finger"/>
</dbReference>
<keyword evidence="12" id="KW-0560">Oxidoreductase</keyword>
<keyword evidence="7" id="KW-0479">Metal-binding</keyword>
<dbReference type="InterPro" id="IPR011011">
    <property type="entry name" value="Znf_FYVE_PHD"/>
</dbReference>
<gene>
    <name evidence="22" type="ORF">PICST_53771</name>
</gene>
<evidence type="ECO:0000256" key="10">
    <source>
        <dbReference type="ARBA" id="ARBA00022853"/>
    </source>
</evidence>
<dbReference type="SMART" id="SM00249">
    <property type="entry name" value="PHD"/>
    <property type="match status" value="1"/>
</dbReference>
<comment type="subcellular location">
    <subcellularLocation>
        <location evidence="3">Nucleus</location>
    </subcellularLocation>
</comment>
<evidence type="ECO:0000259" key="21">
    <source>
        <dbReference type="PROSITE" id="PS51184"/>
    </source>
</evidence>
<comment type="similarity">
    <text evidence="4">Belongs to the JHDM1 histone demethylase family.</text>
</comment>
<dbReference type="SUPFAM" id="SSF57903">
    <property type="entry name" value="FYVE/PHD zinc finger"/>
    <property type="match status" value="1"/>
</dbReference>
<comment type="catalytic activity">
    <reaction evidence="18">
        <text>N(6),N(6)-dimethyl-L-lysyl(36)-[histone H3] + 2 2-oxoglutarate + 2 O2 = L-lysyl(36)-[histone H3] + 2 formaldehyde + 2 succinate + 2 CO2</text>
        <dbReference type="Rhea" id="RHEA:42032"/>
        <dbReference type="Rhea" id="RHEA-COMP:9785"/>
        <dbReference type="Rhea" id="RHEA-COMP:9787"/>
        <dbReference type="ChEBI" id="CHEBI:15379"/>
        <dbReference type="ChEBI" id="CHEBI:16526"/>
        <dbReference type="ChEBI" id="CHEBI:16810"/>
        <dbReference type="ChEBI" id="CHEBI:16842"/>
        <dbReference type="ChEBI" id="CHEBI:29969"/>
        <dbReference type="ChEBI" id="CHEBI:30031"/>
        <dbReference type="ChEBI" id="CHEBI:61976"/>
        <dbReference type="EC" id="1.14.11.27"/>
    </reaction>
</comment>
<keyword evidence="8 19" id="KW-0863">Zinc-finger</keyword>
<evidence type="ECO:0000313" key="23">
    <source>
        <dbReference type="Proteomes" id="UP000002258"/>
    </source>
</evidence>
<comment type="function">
    <text evidence="2">Histone demethylase that specifically demethylates 'Lys-36' of histone H3, thereby playing a central role in histone code.</text>
</comment>
<name>A3GH35_PICST</name>
<evidence type="ECO:0000256" key="19">
    <source>
        <dbReference type="PROSITE-ProRule" id="PRU00146"/>
    </source>
</evidence>
<dbReference type="PROSITE" id="PS51184">
    <property type="entry name" value="JMJC"/>
    <property type="match status" value="1"/>
</dbReference>
<dbReference type="InterPro" id="IPR050690">
    <property type="entry name" value="JHDM1_Histone_Demethylase"/>
</dbReference>
<reference evidence="22 23" key="1">
    <citation type="journal article" date="2007" name="Nat. Biotechnol.">
        <title>Genome sequence of the lignocellulose-bioconverting and xylose-fermenting yeast Pichia stipitis.</title>
        <authorList>
            <person name="Jeffries T.W."/>
            <person name="Grigoriev I.V."/>
            <person name="Grimwood J."/>
            <person name="Laplaza J.M."/>
            <person name="Aerts A."/>
            <person name="Salamov A."/>
            <person name="Schmutz J."/>
            <person name="Lindquist E."/>
            <person name="Dehal P."/>
            <person name="Shapiro H."/>
            <person name="Jin Y.S."/>
            <person name="Passoth V."/>
            <person name="Richardson P.M."/>
        </authorList>
    </citation>
    <scope>NUCLEOTIDE SEQUENCE [LARGE SCALE GENOMIC DNA]</scope>
    <source>
        <strain evidence="23">ATCC 58785 / CBS 6054 / NBRC 10063 / NRRL Y-11545</strain>
    </source>
</reference>
<dbReference type="GO" id="GO:0140680">
    <property type="term" value="F:histone H3K36me/H3K36me2 demethylase activity"/>
    <property type="evidence" value="ECO:0007669"/>
    <property type="project" value="UniProtKB-EC"/>
</dbReference>
<organism evidence="22 23">
    <name type="scientific">Scheffersomyces stipitis (strain ATCC 58785 / CBS 6054 / NBRC 10063 / NRRL Y-11545)</name>
    <name type="common">Yeast</name>
    <name type="synonym">Pichia stipitis</name>
    <dbReference type="NCBI Taxonomy" id="322104"/>
    <lineage>
        <taxon>Eukaryota</taxon>
        <taxon>Fungi</taxon>
        <taxon>Dikarya</taxon>
        <taxon>Ascomycota</taxon>
        <taxon>Saccharomycotina</taxon>
        <taxon>Pichiomycetes</taxon>
        <taxon>Debaryomycetaceae</taxon>
        <taxon>Scheffersomyces</taxon>
    </lineage>
</organism>
<dbReference type="Pfam" id="PF00628">
    <property type="entry name" value="PHD"/>
    <property type="match status" value="1"/>
</dbReference>
<keyword evidence="14" id="KW-0805">Transcription regulation</keyword>
<dbReference type="InterPro" id="IPR003347">
    <property type="entry name" value="JmjC_dom"/>
</dbReference>
<evidence type="ECO:0000256" key="8">
    <source>
        <dbReference type="ARBA" id="ARBA00022771"/>
    </source>
</evidence>
<dbReference type="GO" id="GO:0032968">
    <property type="term" value="P:positive regulation of transcription elongation by RNA polymerase II"/>
    <property type="evidence" value="ECO:0007669"/>
    <property type="project" value="EnsemblFungi"/>
</dbReference>
<dbReference type="Proteomes" id="UP000002258">
    <property type="component" value="Chromosome 1"/>
</dbReference>